<dbReference type="Pfam" id="PF25577">
    <property type="entry name" value="TPR_TAF2_C"/>
    <property type="match status" value="1"/>
</dbReference>
<evidence type="ECO:0000256" key="6">
    <source>
        <dbReference type="ARBA" id="ARBA00023242"/>
    </source>
</evidence>
<dbReference type="InParanoid" id="A2E9G0"/>
<accession>A2E9G0</accession>
<dbReference type="SUPFAM" id="SSF63737">
    <property type="entry name" value="Leukotriene A4 hydrolase N-terminal domain"/>
    <property type="match status" value="1"/>
</dbReference>
<dbReference type="InterPro" id="IPR042097">
    <property type="entry name" value="Aminopeptidase_N-like_N_sf"/>
</dbReference>
<dbReference type="OMA" id="VCDYETR"/>
<evidence type="ECO:0000313" key="10">
    <source>
        <dbReference type="Proteomes" id="UP000001542"/>
    </source>
</evidence>
<dbReference type="InterPro" id="IPR057991">
    <property type="entry name" value="TPR_TAF2_C"/>
</dbReference>
<dbReference type="STRING" id="5722.A2E9G0"/>
<dbReference type="PANTHER" id="PTHR15137:SF9">
    <property type="entry name" value="TRANSCRIPTION INITIATION FACTOR TFIID SUBUNIT 2"/>
    <property type="match status" value="1"/>
</dbReference>
<proteinExistence type="inferred from homology"/>
<keyword evidence="6" id="KW-0539">Nucleus</keyword>
<dbReference type="InterPro" id="IPR037813">
    <property type="entry name" value="TAF2"/>
</dbReference>
<evidence type="ECO:0000259" key="8">
    <source>
        <dbReference type="Pfam" id="PF25577"/>
    </source>
</evidence>
<dbReference type="GO" id="GO:0003682">
    <property type="term" value="F:chromatin binding"/>
    <property type="evidence" value="ECO:0000318"/>
    <property type="project" value="GO_Central"/>
</dbReference>
<feature type="domain" description="Transcription initiation factor TFIID subunit 2 Ig-like" evidence="7">
    <location>
        <begin position="441"/>
        <end position="552"/>
    </location>
</feature>
<comment type="similarity">
    <text evidence="2">Belongs to the TAF2 family.</text>
</comment>
<feature type="domain" description="Transcription initiation factor TFIID subunit 2 TPR repeats" evidence="8">
    <location>
        <begin position="558"/>
        <end position="725"/>
    </location>
</feature>
<dbReference type="InterPro" id="IPR057345">
    <property type="entry name" value="Ig-like_TAF2"/>
</dbReference>
<dbReference type="VEuPathDB" id="TrichDB:TVAG_364490"/>
<dbReference type="EMBL" id="DS113333">
    <property type="protein sequence ID" value="EAY10724.1"/>
    <property type="molecule type" value="Genomic_DNA"/>
</dbReference>
<dbReference type="Pfam" id="PF25316">
    <property type="entry name" value="TAF2_3rd"/>
    <property type="match status" value="1"/>
</dbReference>
<evidence type="ECO:0000259" key="7">
    <source>
        <dbReference type="Pfam" id="PF25316"/>
    </source>
</evidence>
<dbReference type="KEGG" id="tva:4768659"/>
<dbReference type="AlphaFoldDB" id="A2E9G0"/>
<name>A2E9G0_TRIV3</name>
<evidence type="ECO:0000256" key="1">
    <source>
        <dbReference type="ARBA" id="ARBA00004123"/>
    </source>
</evidence>
<evidence type="ECO:0000313" key="9">
    <source>
        <dbReference type="EMBL" id="EAY10724.1"/>
    </source>
</evidence>
<protein>
    <recommendedName>
        <fullName evidence="3">Transcription initiation factor TFIID subunit 2</fullName>
    </recommendedName>
</protein>
<gene>
    <name evidence="9" type="ORF">TVAG_364490</name>
</gene>
<dbReference type="FunCoup" id="A2E9G0">
    <property type="interactions" value="498"/>
</dbReference>
<dbReference type="PANTHER" id="PTHR15137">
    <property type="entry name" value="TRANSCRIPTION INITIATION FACTOR TFIID"/>
    <property type="match status" value="1"/>
</dbReference>
<dbReference type="VEuPathDB" id="TrichDB:TVAGG3_0001020"/>
<evidence type="ECO:0000256" key="5">
    <source>
        <dbReference type="ARBA" id="ARBA00023163"/>
    </source>
</evidence>
<dbReference type="Proteomes" id="UP000001542">
    <property type="component" value="Unassembled WGS sequence"/>
</dbReference>
<keyword evidence="10" id="KW-1185">Reference proteome</keyword>
<comment type="subcellular location">
    <subcellularLocation>
        <location evidence="1">Nucleus</location>
    </subcellularLocation>
</comment>
<dbReference type="GO" id="GO:0000976">
    <property type="term" value="F:transcription cis-regulatory region binding"/>
    <property type="evidence" value="ECO:0000318"/>
    <property type="project" value="GO_Central"/>
</dbReference>
<evidence type="ECO:0000256" key="3">
    <source>
        <dbReference type="ARBA" id="ARBA00017363"/>
    </source>
</evidence>
<evidence type="ECO:0000256" key="2">
    <source>
        <dbReference type="ARBA" id="ARBA00010937"/>
    </source>
</evidence>
<dbReference type="RefSeq" id="XP_001322947.1">
    <property type="nucleotide sequence ID" value="XM_001322912.1"/>
</dbReference>
<keyword evidence="4" id="KW-0805">Transcription regulation</keyword>
<dbReference type="InterPro" id="IPR027268">
    <property type="entry name" value="Peptidase_M4/M1_CTD_sf"/>
</dbReference>
<dbReference type="OrthoDB" id="308861at2759"/>
<dbReference type="SMR" id="A2E9G0"/>
<organism evidence="9 10">
    <name type="scientific">Trichomonas vaginalis (strain ATCC PRA-98 / G3)</name>
    <dbReference type="NCBI Taxonomy" id="412133"/>
    <lineage>
        <taxon>Eukaryota</taxon>
        <taxon>Metamonada</taxon>
        <taxon>Parabasalia</taxon>
        <taxon>Trichomonadida</taxon>
        <taxon>Trichomonadidae</taxon>
        <taxon>Trichomonas</taxon>
    </lineage>
</organism>
<sequence length="980" mass="113141">MDKETQIFSGYTELSLDRSTEFNPRVIFLNAREMQIEKVLINKMEEVKFDYIDTHAALEMKAGASGPLVRDSSHFARVCKDVLDSPELVIQCNRELPYVLSIFFTINKDSTAIVRKDGIIWTNNLLDGPSAWFPCIDGLGQRTHYSLDITFPKTYICVGPGKDQLVATDESEDTNTVRFAIPFTVQPKAIGFALGDFKSTSVINQSEISIQYYSKTNDESFSHTMAPFPELLAEIAEQFLDQDNIITSLSVVYVPSLQEIHSFPGLILYPSNYVVSDGNAAVWVQIVPRIYEALIGQFVYFLLPVIKPDEEWIQHGLVRYFADFFCGNRYKTSFSLERRWNDMNYLAAEDIHPSVVLSALDPATGYPFRDEYLRIKAKLLINMLATSMNNDSTLLLLLRPTLKNSLSNSSGTADKFEKSVQQFCSLINFRNFKAQWLAKNGIPYFTFNFQADARNRQMKFVLYQTPSCKTTEADIFTGHLLVQLRDLEQPHEFKFPVETQLVQQQMKYYAHKPKKKKTKYEFVNGEQVEISIHHSILWVAIDPDHTWLMRVRPRLPQFMVHNMLDLVRDVYSQHETLSSLEEWIKNKDPQQWLKSFLENNKIFYGVRGHAARTLALFATPDDVENTNMSTLISWYKAEFFSNDKPKQNNFQDLQKHFVQLEVIKSMSVIRNNQGYTPREIAELLIQILDQNDNNGNQYSDDNFRVEIALALGRVFSDNADIMKRVEQILVSRVRGSHTNGGFCNHLFSAFYTAITSVLLKKYDPENPNGIISSEDHKLTVDEIRMIIFDDSPYLECKGTLFKCLLFFALMDYKISFSQLFSDVKKLASSNDKKDVAAVCLKEMYRFVLNTLPIGAKDKFECYLFFRPNKMTKEEVIKRMTMREKSLEIAETMWSIMTVDAKYHSVLRSEALRAYTTLYGKDTPLPFLEREVKKPEEIFASSGYSKTMFKIEMKRQREQMDKQLPKVGNGTEPPFNNRPMF</sequence>
<dbReference type="GO" id="GO:0006367">
    <property type="term" value="P:transcription initiation at RNA polymerase II promoter"/>
    <property type="evidence" value="ECO:0000318"/>
    <property type="project" value="GO_Central"/>
</dbReference>
<keyword evidence="5" id="KW-0804">Transcription</keyword>
<dbReference type="GO" id="GO:0005669">
    <property type="term" value="C:transcription factor TFIID complex"/>
    <property type="evidence" value="ECO:0000318"/>
    <property type="project" value="GO_Central"/>
</dbReference>
<dbReference type="Gene3D" id="2.60.40.1730">
    <property type="entry name" value="tricorn interacting facor f3 domain"/>
    <property type="match status" value="1"/>
</dbReference>
<reference evidence="9" key="1">
    <citation type="submission" date="2006-10" db="EMBL/GenBank/DDBJ databases">
        <authorList>
            <person name="Amadeo P."/>
            <person name="Zhao Q."/>
            <person name="Wortman J."/>
            <person name="Fraser-Liggett C."/>
            <person name="Carlton J."/>
        </authorList>
    </citation>
    <scope>NUCLEOTIDE SEQUENCE</scope>
    <source>
        <strain evidence="9">G3</strain>
    </source>
</reference>
<dbReference type="Gene3D" id="1.10.390.10">
    <property type="entry name" value="Neutral Protease Domain 2"/>
    <property type="match status" value="1"/>
</dbReference>
<reference evidence="9" key="2">
    <citation type="journal article" date="2007" name="Science">
        <title>Draft genome sequence of the sexually transmitted pathogen Trichomonas vaginalis.</title>
        <authorList>
            <person name="Carlton J.M."/>
            <person name="Hirt R.P."/>
            <person name="Silva J.C."/>
            <person name="Delcher A.L."/>
            <person name="Schatz M."/>
            <person name="Zhao Q."/>
            <person name="Wortman J.R."/>
            <person name="Bidwell S.L."/>
            <person name="Alsmark U.C.M."/>
            <person name="Besteiro S."/>
            <person name="Sicheritz-Ponten T."/>
            <person name="Noel C.J."/>
            <person name="Dacks J.B."/>
            <person name="Foster P.G."/>
            <person name="Simillion C."/>
            <person name="Van de Peer Y."/>
            <person name="Miranda-Saavedra D."/>
            <person name="Barton G.J."/>
            <person name="Westrop G.D."/>
            <person name="Mueller S."/>
            <person name="Dessi D."/>
            <person name="Fiori P.L."/>
            <person name="Ren Q."/>
            <person name="Paulsen I."/>
            <person name="Zhang H."/>
            <person name="Bastida-Corcuera F.D."/>
            <person name="Simoes-Barbosa A."/>
            <person name="Brown M.T."/>
            <person name="Hayes R.D."/>
            <person name="Mukherjee M."/>
            <person name="Okumura C.Y."/>
            <person name="Schneider R."/>
            <person name="Smith A.J."/>
            <person name="Vanacova S."/>
            <person name="Villalvazo M."/>
            <person name="Haas B.J."/>
            <person name="Pertea M."/>
            <person name="Feldblyum T.V."/>
            <person name="Utterback T.R."/>
            <person name="Shu C.L."/>
            <person name="Osoegawa K."/>
            <person name="de Jong P.J."/>
            <person name="Hrdy I."/>
            <person name="Horvathova L."/>
            <person name="Zubacova Z."/>
            <person name="Dolezal P."/>
            <person name="Malik S.B."/>
            <person name="Logsdon J.M. Jr."/>
            <person name="Henze K."/>
            <person name="Gupta A."/>
            <person name="Wang C.C."/>
            <person name="Dunne R.L."/>
            <person name="Upcroft J.A."/>
            <person name="Upcroft P."/>
            <person name="White O."/>
            <person name="Salzberg S.L."/>
            <person name="Tang P."/>
            <person name="Chiu C.-H."/>
            <person name="Lee Y.-S."/>
            <person name="Embley T.M."/>
            <person name="Coombs G.H."/>
            <person name="Mottram J.C."/>
            <person name="Tachezy J."/>
            <person name="Fraser-Liggett C.M."/>
            <person name="Johnson P.J."/>
        </authorList>
    </citation>
    <scope>NUCLEOTIDE SEQUENCE [LARGE SCALE GENOMIC DNA]</scope>
    <source>
        <strain evidence="9">G3</strain>
    </source>
</reference>
<dbReference type="eggNOG" id="KOG1932">
    <property type="taxonomic scope" value="Eukaryota"/>
</dbReference>
<evidence type="ECO:0000256" key="4">
    <source>
        <dbReference type="ARBA" id="ARBA00023015"/>
    </source>
</evidence>